<gene>
    <name evidence="1" type="ORF">BofuT4_uP066630.1</name>
</gene>
<dbReference type="HOGENOM" id="CLU_2483084_0_0_1"/>
<dbReference type="EMBL" id="FQ790257">
    <property type="protein sequence ID" value="CCD33704.1"/>
    <property type="molecule type" value="Genomic_DNA"/>
</dbReference>
<sequence length="87" mass="9728">MANFAEGFRFLAHSRISHKLCDCRTGSSTERHLRGIISHNCLLPHSPDLEFSATFYAASLSYKRQINVQVGSICHGTTSGSIQKLYR</sequence>
<organism evidence="1 2">
    <name type="scientific">Botryotinia fuckeliana (strain T4)</name>
    <name type="common">Noble rot fungus</name>
    <name type="synonym">Botrytis cinerea</name>
    <dbReference type="NCBI Taxonomy" id="999810"/>
    <lineage>
        <taxon>Eukaryota</taxon>
        <taxon>Fungi</taxon>
        <taxon>Dikarya</taxon>
        <taxon>Ascomycota</taxon>
        <taxon>Pezizomycotina</taxon>
        <taxon>Leotiomycetes</taxon>
        <taxon>Helotiales</taxon>
        <taxon>Sclerotiniaceae</taxon>
        <taxon>Botrytis</taxon>
    </lineage>
</organism>
<name>G2XRP2_BOTF4</name>
<dbReference type="AlphaFoldDB" id="G2XRP2"/>
<accession>G2XRP2</accession>
<proteinExistence type="predicted"/>
<evidence type="ECO:0000313" key="1">
    <source>
        <dbReference type="EMBL" id="CCD33704.1"/>
    </source>
</evidence>
<reference evidence="2" key="1">
    <citation type="journal article" date="2011" name="PLoS Genet.">
        <title>Genomic analysis of the necrotrophic fungal pathogens Sclerotinia sclerotiorum and Botrytis cinerea.</title>
        <authorList>
            <person name="Amselem J."/>
            <person name="Cuomo C.A."/>
            <person name="van Kan J.A."/>
            <person name="Viaud M."/>
            <person name="Benito E.P."/>
            <person name="Couloux A."/>
            <person name="Coutinho P.M."/>
            <person name="de Vries R.P."/>
            <person name="Dyer P.S."/>
            <person name="Fillinger S."/>
            <person name="Fournier E."/>
            <person name="Gout L."/>
            <person name="Hahn M."/>
            <person name="Kohn L."/>
            <person name="Lapalu N."/>
            <person name="Plummer K.M."/>
            <person name="Pradier J.M."/>
            <person name="Quevillon E."/>
            <person name="Sharon A."/>
            <person name="Simon A."/>
            <person name="ten Have A."/>
            <person name="Tudzynski B."/>
            <person name="Tudzynski P."/>
            <person name="Wincker P."/>
            <person name="Andrew M."/>
            <person name="Anthouard V."/>
            <person name="Beever R.E."/>
            <person name="Beffa R."/>
            <person name="Benoit I."/>
            <person name="Bouzid O."/>
            <person name="Brault B."/>
            <person name="Chen Z."/>
            <person name="Choquer M."/>
            <person name="Collemare J."/>
            <person name="Cotton P."/>
            <person name="Danchin E.G."/>
            <person name="Da Silva C."/>
            <person name="Gautier A."/>
            <person name="Giraud C."/>
            <person name="Giraud T."/>
            <person name="Gonzalez C."/>
            <person name="Grossetete S."/>
            <person name="Guldener U."/>
            <person name="Henrissat B."/>
            <person name="Howlett B.J."/>
            <person name="Kodira C."/>
            <person name="Kretschmer M."/>
            <person name="Lappartient A."/>
            <person name="Leroch M."/>
            <person name="Levis C."/>
            <person name="Mauceli E."/>
            <person name="Neuveglise C."/>
            <person name="Oeser B."/>
            <person name="Pearson M."/>
            <person name="Poulain J."/>
            <person name="Poussereau N."/>
            <person name="Quesneville H."/>
            <person name="Rascle C."/>
            <person name="Schumacher J."/>
            <person name="Segurens B."/>
            <person name="Sexton A."/>
            <person name="Silva E."/>
            <person name="Sirven C."/>
            <person name="Soanes D.M."/>
            <person name="Talbot N.J."/>
            <person name="Templeton M."/>
            <person name="Yandava C."/>
            <person name="Yarden O."/>
            <person name="Zeng Q."/>
            <person name="Rollins J.A."/>
            <person name="Lebrun M.H."/>
            <person name="Dickman M."/>
        </authorList>
    </citation>
    <scope>NUCLEOTIDE SEQUENCE [LARGE SCALE GENOMIC DNA]</scope>
    <source>
        <strain evidence="2">T4</strain>
    </source>
</reference>
<dbReference type="Proteomes" id="UP000008177">
    <property type="component" value="Unplaced contigs"/>
</dbReference>
<protein>
    <submittedName>
        <fullName evidence="1">Uncharacterized protein</fullName>
    </submittedName>
</protein>
<evidence type="ECO:0000313" key="2">
    <source>
        <dbReference type="Proteomes" id="UP000008177"/>
    </source>
</evidence>
<dbReference type="InParanoid" id="G2XRP2"/>